<dbReference type="GO" id="GO:0003676">
    <property type="term" value="F:nucleic acid binding"/>
    <property type="evidence" value="ECO:0007669"/>
    <property type="project" value="InterPro"/>
</dbReference>
<dbReference type="SUPFAM" id="SSF53098">
    <property type="entry name" value="Ribonuclease H-like"/>
    <property type="match status" value="1"/>
</dbReference>
<keyword evidence="3 9" id="KW-0378">Hydrolase</keyword>
<name>A0A644VDQ6_9ZZZZ</name>
<gene>
    <name evidence="9" type="primary">rnd_7</name>
    <name evidence="9" type="ORF">SDC9_35381</name>
</gene>
<dbReference type="Pfam" id="PF01612">
    <property type="entry name" value="DNA_pol_A_exo1"/>
    <property type="match status" value="1"/>
</dbReference>
<dbReference type="GO" id="GO:0006139">
    <property type="term" value="P:nucleobase-containing compound metabolic process"/>
    <property type="evidence" value="ECO:0007669"/>
    <property type="project" value="InterPro"/>
</dbReference>
<dbReference type="PANTHER" id="PTHR13620:SF109">
    <property type="entry name" value="3'-5' EXONUCLEASE"/>
    <property type="match status" value="1"/>
</dbReference>
<dbReference type="Gene3D" id="3.30.420.10">
    <property type="entry name" value="Ribonuclease H-like superfamily/Ribonuclease H"/>
    <property type="match status" value="1"/>
</dbReference>
<dbReference type="CDD" id="cd06141">
    <property type="entry name" value="WRN_exo"/>
    <property type="match status" value="1"/>
</dbReference>
<keyword evidence="1" id="KW-0540">Nuclease</keyword>
<dbReference type="InterPro" id="IPR051132">
    <property type="entry name" value="3-5_Exonuclease_domain"/>
</dbReference>
<dbReference type="PANTHER" id="PTHR13620">
    <property type="entry name" value="3-5 EXONUCLEASE"/>
    <property type="match status" value="1"/>
</dbReference>
<dbReference type="EMBL" id="VSSQ01000278">
    <property type="protein sequence ID" value="MPL89347.1"/>
    <property type="molecule type" value="Genomic_DNA"/>
</dbReference>
<feature type="domain" description="3'-5' exonuclease" evidence="8">
    <location>
        <begin position="23"/>
        <end position="192"/>
    </location>
</feature>
<dbReference type="GO" id="GO:0046872">
    <property type="term" value="F:metal ion binding"/>
    <property type="evidence" value="ECO:0007669"/>
    <property type="project" value="UniProtKB-KW"/>
</dbReference>
<evidence type="ECO:0000256" key="5">
    <source>
        <dbReference type="ARBA" id="ARBA00022842"/>
    </source>
</evidence>
<dbReference type="GO" id="GO:0008408">
    <property type="term" value="F:3'-5' exonuclease activity"/>
    <property type="evidence" value="ECO:0007669"/>
    <property type="project" value="InterPro"/>
</dbReference>
<organism evidence="9">
    <name type="scientific">bioreactor metagenome</name>
    <dbReference type="NCBI Taxonomy" id="1076179"/>
    <lineage>
        <taxon>unclassified sequences</taxon>
        <taxon>metagenomes</taxon>
        <taxon>ecological metagenomes</taxon>
    </lineage>
</organism>
<dbReference type="InterPro" id="IPR036397">
    <property type="entry name" value="RNaseH_sf"/>
</dbReference>
<dbReference type="InterPro" id="IPR002562">
    <property type="entry name" value="3'-5'_exonuclease_dom"/>
</dbReference>
<sequence length="207" mass="23736">MIKPKISKEEVNELPIVIFGGEVKVIDHDDKVSEAIQMLRRHNMVGIDTETKPSFKKGLLHKVSLLQISTEDICFLFRLNKITFPKELGDFLSDKSVKKIGLALKDDFNGLNKLHRFKPENIVDLQSIVKNYGILELGLQKIFAIVFNQKISKSQRLTNWESPELTEQQQRYAATDAWAALLIYKQLMKEKKLTKAEIELLANNANQ</sequence>
<evidence type="ECO:0000256" key="7">
    <source>
        <dbReference type="ARBA" id="ARBA00042761"/>
    </source>
</evidence>
<keyword evidence="2" id="KW-0479">Metal-binding</keyword>
<comment type="caution">
    <text evidence="9">The sequence shown here is derived from an EMBL/GenBank/DDBJ whole genome shotgun (WGS) entry which is preliminary data.</text>
</comment>
<proteinExistence type="predicted"/>
<keyword evidence="5" id="KW-0460">Magnesium</keyword>
<reference evidence="9" key="1">
    <citation type="submission" date="2019-08" db="EMBL/GenBank/DDBJ databases">
        <authorList>
            <person name="Kucharzyk K."/>
            <person name="Murdoch R.W."/>
            <person name="Higgins S."/>
            <person name="Loffler F."/>
        </authorList>
    </citation>
    <scope>NUCLEOTIDE SEQUENCE</scope>
</reference>
<accession>A0A644VDQ6</accession>
<evidence type="ECO:0000256" key="3">
    <source>
        <dbReference type="ARBA" id="ARBA00022801"/>
    </source>
</evidence>
<dbReference type="SMART" id="SM00474">
    <property type="entry name" value="35EXOc"/>
    <property type="match status" value="1"/>
</dbReference>
<evidence type="ECO:0000256" key="1">
    <source>
        <dbReference type="ARBA" id="ARBA00022722"/>
    </source>
</evidence>
<dbReference type="InterPro" id="IPR012337">
    <property type="entry name" value="RNaseH-like_sf"/>
</dbReference>
<protein>
    <recommendedName>
        <fullName evidence="6">3'-5' exonuclease</fullName>
    </recommendedName>
    <alternativeName>
        <fullName evidence="7">Werner Syndrome-like exonuclease</fullName>
    </alternativeName>
</protein>
<dbReference type="AlphaFoldDB" id="A0A644VDQ6"/>
<keyword evidence="4" id="KW-0269">Exonuclease</keyword>
<evidence type="ECO:0000256" key="4">
    <source>
        <dbReference type="ARBA" id="ARBA00022839"/>
    </source>
</evidence>
<evidence type="ECO:0000313" key="9">
    <source>
        <dbReference type="EMBL" id="MPL89347.1"/>
    </source>
</evidence>
<evidence type="ECO:0000256" key="6">
    <source>
        <dbReference type="ARBA" id="ARBA00040531"/>
    </source>
</evidence>
<evidence type="ECO:0000259" key="8">
    <source>
        <dbReference type="SMART" id="SM00474"/>
    </source>
</evidence>
<evidence type="ECO:0000256" key="2">
    <source>
        <dbReference type="ARBA" id="ARBA00022723"/>
    </source>
</evidence>